<dbReference type="RefSeq" id="WP_067379240.1">
    <property type="nucleotide sequence ID" value="NZ_CP015839.1"/>
</dbReference>
<organism evidence="3 4">
    <name type="scientific">Marinobacterium aestuarii</name>
    <dbReference type="NCBI Taxonomy" id="1821621"/>
    <lineage>
        <taxon>Bacteria</taxon>
        <taxon>Pseudomonadati</taxon>
        <taxon>Pseudomonadota</taxon>
        <taxon>Gammaproteobacteria</taxon>
        <taxon>Oceanospirillales</taxon>
        <taxon>Oceanospirillaceae</taxon>
        <taxon>Marinobacterium</taxon>
    </lineage>
</organism>
<dbReference type="Proteomes" id="UP000078070">
    <property type="component" value="Chromosome"/>
</dbReference>
<dbReference type="InterPro" id="IPR036388">
    <property type="entry name" value="WH-like_DNA-bd_sf"/>
</dbReference>
<evidence type="ECO:0000313" key="3">
    <source>
        <dbReference type="EMBL" id="ANG62000.1"/>
    </source>
</evidence>
<dbReference type="InterPro" id="IPR036390">
    <property type="entry name" value="WH_DNA-bd_sf"/>
</dbReference>
<dbReference type="STRING" id="1821621.A8C75_05530"/>
<dbReference type="InterPro" id="IPR007432">
    <property type="entry name" value="DUF480"/>
</dbReference>
<gene>
    <name evidence="3" type="ORF">A8C75_05530</name>
</gene>
<dbReference type="SUPFAM" id="SSF46785">
    <property type="entry name" value="Winged helix' DNA-binding domain"/>
    <property type="match status" value="2"/>
</dbReference>
<protein>
    <submittedName>
        <fullName evidence="3">Uncharacterized protein</fullName>
    </submittedName>
</protein>
<dbReference type="PANTHER" id="PTHR38768:SF1">
    <property type="entry name" value="UPF0502 PROTEIN YCEH"/>
    <property type="match status" value="1"/>
</dbReference>
<feature type="region of interest" description="Disordered" evidence="2">
    <location>
        <begin position="168"/>
        <end position="196"/>
    </location>
</feature>
<comment type="similarity">
    <text evidence="1">Belongs to the UPF0502 family.</text>
</comment>
<dbReference type="OrthoDB" id="9784785at2"/>
<dbReference type="Pfam" id="PF04337">
    <property type="entry name" value="DUF480"/>
    <property type="match status" value="1"/>
</dbReference>
<name>A0A1A9EW79_9GAMM</name>
<reference evidence="3 4" key="2">
    <citation type="journal article" date="2018" name="Int. J. Syst. Evol. Microbiol.">
        <title>Marinobacterium aestuarii sp. nov., a benzene-degrading marine bacterium isolated from estuary sediment.</title>
        <authorList>
            <person name="Bae S.S."/>
            <person name="Jung J."/>
            <person name="Chung D."/>
            <person name="Baek K."/>
        </authorList>
    </citation>
    <scope>NUCLEOTIDE SEQUENCE [LARGE SCALE GENOMIC DNA]</scope>
    <source>
        <strain evidence="3 4">ST58-10</strain>
    </source>
</reference>
<evidence type="ECO:0000313" key="4">
    <source>
        <dbReference type="Proteomes" id="UP000078070"/>
    </source>
</evidence>
<proteinExistence type="inferred from homology"/>
<sequence>MDLNLSLYQTRVIGALIEKEITTPDQYPLSLNALTLACNQKSNRDPVLDLDEGTVQQTLDELTQMRLVKDESGFGSRVQKYKHRFCNTEFGVLQFSEQELGILCVMFLRGPQTPGELRTRTNRLCSFDDVLKVEKVLYKLMTRDDGPFIVKLAREPGKRESRYAHLFNGDIEPGQKAPPPLSEPGTVREPEDSGRIEQLEQEVVELKAKVAELEALLEELTT</sequence>
<dbReference type="KEGG" id="mars:A8C75_05530"/>
<dbReference type="PANTHER" id="PTHR38768">
    <property type="entry name" value="UPF0502 PROTEIN YCEH"/>
    <property type="match status" value="1"/>
</dbReference>
<reference evidence="4" key="1">
    <citation type="submission" date="2016-05" db="EMBL/GenBank/DDBJ databases">
        <authorList>
            <person name="Baek K."/>
            <person name="Yang S.-J."/>
        </authorList>
    </citation>
    <scope>NUCLEOTIDE SEQUENCE [LARGE SCALE GENOMIC DNA]</scope>
    <source>
        <strain evidence="4">ST58-10</strain>
    </source>
</reference>
<evidence type="ECO:0000256" key="1">
    <source>
        <dbReference type="HAMAP-Rule" id="MF_01584"/>
    </source>
</evidence>
<dbReference type="Gene3D" id="1.10.10.10">
    <property type="entry name" value="Winged helix-like DNA-binding domain superfamily/Winged helix DNA-binding domain"/>
    <property type="match status" value="2"/>
</dbReference>
<dbReference type="EMBL" id="CP015839">
    <property type="protein sequence ID" value="ANG62000.1"/>
    <property type="molecule type" value="Genomic_DNA"/>
</dbReference>
<keyword evidence="4" id="KW-1185">Reference proteome</keyword>
<evidence type="ECO:0000256" key="2">
    <source>
        <dbReference type="SAM" id="MobiDB-lite"/>
    </source>
</evidence>
<accession>A0A1A9EW79</accession>
<dbReference type="HAMAP" id="MF_01584">
    <property type="entry name" value="UPF0502"/>
    <property type="match status" value="1"/>
</dbReference>
<dbReference type="AlphaFoldDB" id="A0A1A9EW79"/>
<feature type="compositionally biased region" description="Basic and acidic residues" evidence="2">
    <location>
        <begin position="186"/>
        <end position="196"/>
    </location>
</feature>